<feature type="binding site" evidence="12">
    <location>
        <position position="119"/>
    </location>
    <ligand>
        <name>Mn(2+)</name>
        <dbReference type="ChEBI" id="CHEBI:29035"/>
    </ligand>
</feature>
<keyword evidence="6 11" id="KW-0479">Metal-binding</keyword>
<keyword evidence="10 11" id="KW-0464">Manganese</keyword>
<dbReference type="GO" id="GO:0030145">
    <property type="term" value="F:manganese ion binding"/>
    <property type="evidence" value="ECO:0007669"/>
    <property type="project" value="UniProtKB-UniRule"/>
</dbReference>
<keyword evidence="9" id="KW-0325">Glycoprotein</keyword>
<dbReference type="Gene3D" id="2.60.120.10">
    <property type="entry name" value="Jelly Rolls"/>
    <property type="match status" value="1"/>
</dbReference>
<feature type="binding site" evidence="12">
    <location>
        <position position="117"/>
    </location>
    <ligand>
        <name>Mn(2+)</name>
        <dbReference type="ChEBI" id="CHEBI:29035"/>
    </ligand>
</feature>
<dbReference type="CDD" id="cd02241">
    <property type="entry name" value="cupin_OxOx"/>
    <property type="match status" value="1"/>
</dbReference>
<feature type="binding site" evidence="12">
    <location>
        <position position="124"/>
    </location>
    <ligand>
        <name>Mn(2+)</name>
        <dbReference type="ChEBI" id="CHEBI:29035"/>
    </ligand>
</feature>
<dbReference type="InterPro" id="IPR001929">
    <property type="entry name" value="Germin"/>
</dbReference>
<keyword evidence="8 13" id="KW-1015">Disulfide bond</keyword>
<feature type="chain" id="PRO_5023153678" description="Germin-like protein" evidence="14">
    <location>
        <begin position="23"/>
        <end position="230"/>
    </location>
</feature>
<accession>A0A5C7IAJ2</accession>
<evidence type="ECO:0000256" key="12">
    <source>
        <dbReference type="PIRSR" id="PIRSR601929-2"/>
    </source>
</evidence>
<comment type="similarity">
    <text evidence="3 14">Belongs to the germin family.</text>
</comment>
<dbReference type="FunFam" id="2.60.120.10:FF:000005">
    <property type="entry name" value="Germin-like protein subfamily 1 member 8"/>
    <property type="match status" value="1"/>
</dbReference>
<sequence>MKGVKFLVAFVILALASSFASASDPSPLQDFCVAIDDYKSGGMCSYYVCEWEVLQGPKACHTRRLPFFRAQHSQKHNKSGWLSTVTPVNVVQIPGLNTLGVSLTHIDYTPYGQNPPHTHPRASEILFVQEGTLYVGFVTSNPDNKLFTKVLNKGDVFVFPIELIHFQFNIGKTNAVAFAGLSSQNPGVITIANAIFGSDPPINPDVLARAFQLDQNVVKSLQAKFWWDNN</sequence>
<gene>
    <name evidence="16" type="ORF">EZV62_007472</name>
</gene>
<feature type="disulfide bond" evidence="13">
    <location>
        <begin position="32"/>
        <end position="49"/>
    </location>
</feature>
<keyword evidence="7 14" id="KW-0732">Signal</keyword>
<evidence type="ECO:0000313" key="17">
    <source>
        <dbReference type="Proteomes" id="UP000323000"/>
    </source>
</evidence>
<evidence type="ECO:0000313" key="16">
    <source>
        <dbReference type="EMBL" id="TXG66197.1"/>
    </source>
</evidence>
<dbReference type="InterPro" id="IPR011051">
    <property type="entry name" value="RmlC_Cupin_sf"/>
</dbReference>
<evidence type="ECO:0000256" key="5">
    <source>
        <dbReference type="ARBA" id="ARBA00022525"/>
    </source>
</evidence>
<dbReference type="PRINTS" id="PR00325">
    <property type="entry name" value="GERMIN"/>
</dbReference>
<dbReference type="OrthoDB" id="1921208at2759"/>
<protein>
    <recommendedName>
        <fullName evidence="14">Germin-like protein</fullName>
    </recommendedName>
</protein>
<evidence type="ECO:0000256" key="2">
    <source>
        <dbReference type="ARBA" id="ARBA00004271"/>
    </source>
</evidence>
<feature type="binding site" evidence="12">
    <location>
        <position position="165"/>
    </location>
    <ligand>
        <name>Mn(2+)</name>
        <dbReference type="ChEBI" id="CHEBI:29035"/>
    </ligand>
</feature>
<evidence type="ECO:0000256" key="3">
    <source>
        <dbReference type="ARBA" id="ARBA00007456"/>
    </source>
</evidence>
<evidence type="ECO:0000256" key="10">
    <source>
        <dbReference type="ARBA" id="ARBA00023211"/>
    </source>
</evidence>
<evidence type="ECO:0000256" key="4">
    <source>
        <dbReference type="ARBA" id="ARBA00022523"/>
    </source>
</evidence>
<dbReference type="SUPFAM" id="SSF51182">
    <property type="entry name" value="RmlC-like cupins"/>
    <property type="match status" value="1"/>
</dbReference>
<dbReference type="InterPro" id="IPR006045">
    <property type="entry name" value="Cupin_1"/>
</dbReference>
<evidence type="ECO:0000256" key="13">
    <source>
        <dbReference type="PIRSR" id="PIRSR601929-3"/>
    </source>
</evidence>
<dbReference type="GO" id="GO:0048046">
    <property type="term" value="C:apoplast"/>
    <property type="evidence" value="ECO:0007669"/>
    <property type="project" value="UniProtKB-SubCell"/>
</dbReference>
<evidence type="ECO:0000256" key="1">
    <source>
        <dbReference type="ARBA" id="ARBA00003629"/>
    </source>
</evidence>
<dbReference type="PANTHER" id="PTHR31238">
    <property type="entry name" value="GERMIN-LIKE PROTEIN SUBFAMILY 3 MEMBER 3"/>
    <property type="match status" value="1"/>
</dbReference>
<feature type="binding site" evidence="11">
    <location>
        <position position="114"/>
    </location>
    <ligand>
        <name>oxalate</name>
        <dbReference type="ChEBI" id="CHEBI:30623"/>
    </ligand>
</feature>
<comment type="function">
    <text evidence="1">May play a role in plant defense. Probably has no oxalate oxidase activity even if the active site is conserved.</text>
</comment>
<dbReference type="AlphaFoldDB" id="A0A5C7IAJ2"/>
<feature type="binding site" evidence="11">
    <location>
        <position position="119"/>
    </location>
    <ligand>
        <name>oxalate</name>
        <dbReference type="ChEBI" id="CHEBI:30623"/>
    </ligand>
</feature>
<organism evidence="16 17">
    <name type="scientific">Acer yangbiense</name>
    <dbReference type="NCBI Taxonomy" id="1000413"/>
    <lineage>
        <taxon>Eukaryota</taxon>
        <taxon>Viridiplantae</taxon>
        <taxon>Streptophyta</taxon>
        <taxon>Embryophyta</taxon>
        <taxon>Tracheophyta</taxon>
        <taxon>Spermatophyta</taxon>
        <taxon>Magnoliopsida</taxon>
        <taxon>eudicotyledons</taxon>
        <taxon>Gunneridae</taxon>
        <taxon>Pentapetalae</taxon>
        <taxon>rosids</taxon>
        <taxon>malvids</taxon>
        <taxon>Sapindales</taxon>
        <taxon>Sapindaceae</taxon>
        <taxon>Hippocastanoideae</taxon>
        <taxon>Acereae</taxon>
        <taxon>Acer</taxon>
    </lineage>
</organism>
<feature type="binding site" evidence="11">
    <location>
        <position position="124"/>
    </location>
    <ligand>
        <name>oxalate</name>
        <dbReference type="ChEBI" id="CHEBI:30623"/>
    </ligand>
</feature>
<evidence type="ECO:0000256" key="8">
    <source>
        <dbReference type="ARBA" id="ARBA00023157"/>
    </source>
</evidence>
<evidence type="ECO:0000256" key="9">
    <source>
        <dbReference type="ARBA" id="ARBA00023180"/>
    </source>
</evidence>
<dbReference type="SMART" id="SM00835">
    <property type="entry name" value="Cupin_1"/>
    <property type="match status" value="1"/>
</dbReference>
<dbReference type="EMBL" id="VAHF01000003">
    <property type="protein sequence ID" value="TXG66197.1"/>
    <property type="molecule type" value="Genomic_DNA"/>
</dbReference>
<evidence type="ECO:0000256" key="6">
    <source>
        <dbReference type="ARBA" id="ARBA00022723"/>
    </source>
</evidence>
<comment type="caution">
    <text evidence="16">The sequence shown here is derived from an EMBL/GenBank/DDBJ whole genome shotgun (WGS) entry which is preliminary data.</text>
</comment>
<dbReference type="PROSITE" id="PS00725">
    <property type="entry name" value="GERMIN"/>
    <property type="match status" value="1"/>
</dbReference>
<keyword evidence="4 14" id="KW-0052">Apoplast</keyword>
<evidence type="ECO:0000256" key="7">
    <source>
        <dbReference type="ARBA" id="ARBA00022729"/>
    </source>
</evidence>
<keyword evidence="5 14" id="KW-0964">Secreted</keyword>
<name>A0A5C7IAJ2_9ROSI</name>
<dbReference type="Pfam" id="PF00190">
    <property type="entry name" value="Cupin_1"/>
    <property type="match status" value="1"/>
</dbReference>
<evidence type="ECO:0000259" key="15">
    <source>
        <dbReference type="SMART" id="SM00835"/>
    </source>
</evidence>
<proteinExistence type="inferred from homology"/>
<feature type="domain" description="Cupin type-1" evidence="15">
    <location>
        <begin position="66"/>
        <end position="219"/>
    </location>
</feature>
<dbReference type="InterPro" id="IPR014710">
    <property type="entry name" value="RmlC-like_jellyroll"/>
</dbReference>
<comment type="subcellular location">
    <subcellularLocation>
        <location evidence="2 14">Secreted</location>
        <location evidence="2 14">Extracellular space</location>
        <location evidence="2 14">Apoplast</location>
    </subcellularLocation>
</comment>
<dbReference type="Proteomes" id="UP000323000">
    <property type="component" value="Chromosome 3"/>
</dbReference>
<dbReference type="InterPro" id="IPR019780">
    <property type="entry name" value="Germin_Mn-BS"/>
</dbReference>
<evidence type="ECO:0000256" key="14">
    <source>
        <dbReference type="RuleBase" id="RU366015"/>
    </source>
</evidence>
<reference evidence="17" key="1">
    <citation type="journal article" date="2019" name="Gigascience">
        <title>De novo genome assembly of the endangered Acer yangbiense, a plant species with extremely small populations endemic to Yunnan Province, China.</title>
        <authorList>
            <person name="Yang J."/>
            <person name="Wariss H.M."/>
            <person name="Tao L."/>
            <person name="Zhang R."/>
            <person name="Yun Q."/>
            <person name="Hollingsworth P."/>
            <person name="Dao Z."/>
            <person name="Luo G."/>
            <person name="Guo H."/>
            <person name="Ma Y."/>
            <person name="Sun W."/>
        </authorList>
    </citation>
    <scope>NUCLEOTIDE SEQUENCE [LARGE SCALE GENOMIC DNA]</scope>
    <source>
        <strain evidence="17">cv. Malutang</strain>
    </source>
</reference>
<feature type="signal peptide" evidence="14">
    <location>
        <begin position="1"/>
        <end position="22"/>
    </location>
</feature>
<keyword evidence="17" id="KW-1185">Reference proteome</keyword>
<evidence type="ECO:0000256" key="11">
    <source>
        <dbReference type="PIRSR" id="PIRSR601929-1"/>
    </source>
</evidence>